<comment type="caution">
    <text evidence="3">The sequence shown here is derived from an EMBL/GenBank/DDBJ whole genome shotgun (WGS) entry which is preliminary data.</text>
</comment>
<organism evidence="3 4">
    <name type="scientific">Glomus cerebriforme</name>
    <dbReference type="NCBI Taxonomy" id="658196"/>
    <lineage>
        <taxon>Eukaryota</taxon>
        <taxon>Fungi</taxon>
        <taxon>Fungi incertae sedis</taxon>
        <taxon>Mucoromycota</taxon>
        <taxon>Glomeromycotina</taxon>
        <taxon>Glomeromycetes</taxon>
        <taxon>Glomerales</taxon>
        <taxon>Glomeraceae</taxon>
        <taxon>Glomus</taxon>
    </lineage>
</organism>
<dbReference type="Gene3D" id="3.30.420.10">
    <property type="entry name" value="Ribonuclease H-like superfamily/Ribonuclease H"/>
    <property type="match status" value="1"/>
</dbReference>
<dbReference type="InterPro" id="IPR036397">
    <property type="entry name" value="RNaseH_sf"/>
</dbReference>
<keyword evidence="4" id="KW-1185">Reference proteome</keyword>
<keyword evidence="1" id="KW-0175">Coiled coil</keyword>
<sequence>MHTSTISDQTDCTGTTPALRYDDVSPLAGVPSCNEIIAEYDNGMTAILQQSLSGKQPIHFMSTEVSDDTKYINGVSTYILCITGSLINGQKAVVNITAVCAVRMCTASDDLNCQYYYHKVVREERLSLSSWIVLSNYLYEHIQKGTYLFQVSVNNYNPISEDDYNNPLFSLALLRNRTFILTWDIETYNLLGLGNFSTAQSDESSAKKSSLAYYLKECELDNKLDMPFHHMFKYYGRVLKETNATTAKQMREVAEYCIINAISYQWLMIKHNAINEYREMASVAFISLYDSHYFAIGIKVRNFLSAGAWQEGILTSTIPCEQTEIGKYPGAYVFLLVKDVLAWSIEHENQAKMKGLYPKVLEELLIRRNSVKRHLAPLKDKKEELEKEISLVEARREDVTDALKSKYFSVFFNVTCLDAEQLALKVYMNTFYGKAGNSRSSFFLRALAGGVTSTNQHTREEVDAKRCIKKGLTPEPYLYEILKPGECFEYIVVENDSSQRVGDKMEFSEVVRYQPSSEIMLEALKKLKDDNKAGDNKADNDRVDEDDLDEDEEDEDEMDEDEISKIRDALA</sequence>
<name>A0A397T5B3_9GLOM</name>
<protein>
    <submittedName>
        <fullName evidence="3">Uncharacterized protein</fullName>
    </submittedName>
</protein>
<dbReference type="EMBL" id="QKYT01000125">
    <property type="protein sequence ID" value="RIA92509.1"/>
    <property type="molecule type" value="Genomic_DNA"/>
</dbReference>
<evidence type="ECO:0000313" key="4">
    <source>
        <dbReference type="Proteomes" id="UP000265703"/>
    </source>
</evidence>
<evidence type="ECO:0000313" key="3">
    <source>
        <dbReference type="EMBL" id="RIA92509.1"/>
    </source>
</evidence>
<dbReference type="InterPro" id="IPR043502">
    <property type="entry name" value="DNA/RNA_pol_sf"/>
</dbReference>
<feature type="coiled-coil region" evidence="1">
    <location>
        <begin position="368"/>
        <end position="402"/>
    </location>
</feature>
<dbReference type="Proteomes" id="UP000265703">
    <property type="component" value="Unassembled WGS sequence"/>
</dbReference>
<dbReference type="PANTHER" id="PTHR10322">
    <property type="entry name" value="DNA POLYMERASE CATALYTIC SUBUNIT"/>
    <property type="match status" value="1"/>
</dbReference>
<dbReference type="PANTHER" id="PTHR10322:SF23">
    <property type="entry name" value="DNA POLYMERASE DELTA CATALYTIC SUBUNIT"/>
    <property type="match status" value="1"/>
</dbReference>
<evidence type="ECO:0000256" key="1">
    <source>
        <dbReference type="SAM" id="Coils"/>
    </source>
</evidence>
<dbReference type="SUPFAM" id="SSF56672">
    <property type="entry name" value="DNA/RNA polymerases"/>
    <property type="match status" value="1"/>
</dbReference>
<dbReference type="OrthoDB" id="2393851at2759"/>
<dbReference type="GO" id="GO:0003676">
    <property type="term" value="F:nucleic acid binding"/>
    <property type="evidence" value="ECO:0007669"/>
    <property type="project" value="InterPro"/>
</dbReference>
<feature type="region of interest" description="Disordered" evidence="2">
    <location>
        <begin position="530"/>
        <end position="571"/>
    </location>
</feature>
<dbReference type="GO" id="GO:0003887">
    <property type="term" value="F:DNA-directed DNA polymerase activity"/>
    <property type="evidence" value="ECO:0007669"/>
    <property type="project" value="TreeGrafter"/>
</dbReference>
<accession>A0A397T5B3</accession>
<dbReference type="GO" id="GO:0006261">
    <property type="term" value="P:DNA-templated DNA replication"/>
    <property type="evidence" value="ECO:0007669"/>
    <property type="project" value="TreeGrafter"/>
</dbReference>
<evidence type="ECO:0000256" key="2">
    <source>
        <dbReference type="SAM" id="MobiDB-lite"/>
    </source>
</evidence>
<gene>
    <name evidence="3" type="ORF">C1645_820651</name>
</gene>
<dbReference type="Gene3D" id="1.10.287.690">
    <property type="entry name" value="Helix hairpin bin"/>
    <property type="match status" value="1"/>
</dbReference>
<dbReference type="SUPFAM" id="SSF53098">
    <property type="entry name" value="Ribonuclease H-like"/>
    <property type="match status" value="1"/>
</dbReference>
<dbReference type="InterPro" id="IPR012337">
    <property type="entry name" value="RNaseH-like_sf"/>
</dbReference>
<proteinExistence type="predicted"/>
<dbReference type="AlphaFoldDB" id="A0A397T5B3"/>
<feature type="compositionally biased region" description="Acidic residues" evidence="2">
    <location>
        <begin position="542"/>
        <end position="562"/>
    </location>
</feature>
<feature type="compositionally biased region" description="Basic and acidic residues" evidence="2">
    <location>
        <begin position="530"/>
        <end position="541"/>
    </location>
</feature>
<dbReference type="InterPro" id="IPR050240">
    <property type="entry name" value="DNA_pol_type-B"/>
</dbReference>
<reference evidence="3 4" key="1">
    <citation type="submission" date="2018-06" db="EMBL/GenBank/DDBJ databases">
        <title>Comparative genomics reveals the genomic features of Rhizophagus irregularis, R. cerebriforme, R. diaphanum and Gigaspora rosea, and their symbiotic lifestyle signature.</title>
        <authorList>
            <person name="Morin E."/>
            <person name="San Clemente H."/>
            <person name="Chen E.C.H."/>
            <person name="De La Providencia I."/>
            <person name="Hainaut M."/>
            <person name="Kuo A."/>
            <person name="Kohler A."/>
            <person name="Murat C."/>
            <person name="Tang N."/>
            <person name="Roy S."/>
            <person name="Loubradou J."/>
            <person name="Henrissat B."/>
            <person name="Grigoriev I.V."/>
            <person name="Corradi N."/>
            <person name="Roux C."/>
            <person name="Martin F.M."/>
        </authorList>
    </citation>
    <scope>NUCLEOTIDE SEQUENCE [LARGE SCALE GENOMIC DNA]</scope>
    <source>
        <strain evidence="3 4">DAOM 227022</strain>
    </source>
</reference>